<feature type="domain" description="Zn(2)-C6 fungal-type" evidence="3">
    <location>
        <begin position="15"/>
        <end position="45"/>
    </location>
</feature>
<reference evidence="4 5" key="2">
    <citation type="submission" date="2021-10" db="EMBL/GenBank/DDBJ databases">
        <authorList>
            <person name="Piombo E."/>
        </authorList>
    </citation>
    <scope>NUCLEOTIDE SEQUENCE [LARGE SCALE GENOMIC DNA]</scope>
</reference>
<dbReference type="GO" id="GO:0000981">
    <property type="term" value="F:DNA-binding transcription factor activity, RNA polymerase II-specific"/>
    <property type="evidence" value="ECO:0007669"/>
    <property type="project" value="InterPro"/>
</dbReference>
<dbReference type="OrthoDB" id="25818at2759"/>
<dbReference type="Proteomes" id="UP000754883">
    <property type="component" value="Unassembled WGS sequence"/>
</dbReference>
<name>A0A9N9UNY5_9HYPO</name>
<dbReference type="SUPFAM" id="SSF57701">
    <property type="entry name" value="Zn2/Cys6 DNA-binding domain"/>
    <property type="match status" value="1"/>
</dbReference>
<dbReference type="InterPro" id="IPR036864">
    <property type="entry name" value="Zn2-C6_fun-type_DNA-bd_sf"/>
</dbReference>
<comment type="caution">
    <text evidence="4">The sequence shown here is derived from an EMBL/GenBank/DDBJ whole genome shotgun (WGS) entry which is preliminary data.</text>
</comment>
<dbReference type="Pfam" id="PF00172">
    <property type="entry name" value="Zn_clus"/>
    <property type="match status" value="1"/>
</dbReference>
<dbReference type="Gene3D" id="4.10.240.10">
    <property type="entry name" value="Zn(2)-C6 fungal-type DNA-binding domain"/>
    <property type="match status" value="1"/>
</dbReference>
<keyword evidence="2" id="KW-0539">Nucleus</keyword>
<dbReference type="EMBL" id="CABFNO020001545">
    <property type="protein sequence ID" value="CAG9997140.1"/>
    <property type="molecule type" value="Genomic_DNA"/>
</dbReference>
<dbReference type="InterPro" id="IPR001138">
    <property type="entry name" value="Zn2Cys6_DnaBD"/>
</dbReference>
<evidence type="ECO:0000256" key="2">
    <source>
        <dbReference type="ARBA" id="ARBA00023242"/>
    </source>
</evidence>
<keyword evidence="5" id="KW-1185">Reference proteome</keyword>
<dbReference type="PANTHER" id="PTHR37534:SF46">
    <property type="entry name" value="ZN(II)2CYS6 TRANSCRIPTION FACTOR (EUROFUNG)"/>
    <property type="match status" value="1"/>
</dbReference>
<dbReference type="PANTHER" id="PTHR37534">
    <property type="entry name" value="TRANSCRIPTIONAL ACTIVATOR PROTEIN UGA3"/>
    <property type="match status" value="1"/>
</dbReference>
<dbReference type="AlphaFoldDB" id="A0A9N9UNY5"/>
<evidence type="ECO:0000256" key="1">
    <source>
        <dbReference type="ARBA" id="ARBA00004123"/>
    </source>
</evidence>
<dbReference type="PROSITE" id="PS00463">
    <property type="entry name" value="ZN2_CY6_FUNGAL_1"/>
    <property type="match status" value="1"/>
</dbReference>
<evidence type="ECO:0000259" key="3">
    <source>
        <dbReference type="PROSITE" id="PS50048"/>
    </source>
</evidence>
<gene>
    <name evidence="4" type="ORF">CBYS24578_00016711</name>
</gene>
<accession>A0A9N9UNY5</accession>
<dbReference type="CDD" id="cd00067">
    <property type="entry name" value="GAL4"/>
    <property type="match status" value="1"/>
</dbReference>
<dbReference type="Pfam" id="PF11951">
    <property type="entry name" value="Fungal_trans_2"/>
    <property type="match status" value="1"/>
</dbReference>
<dbReference type="GO" id="GO:0008270">
    <property type="term" value="F:zinc ion binding"/>
    <property type="evidence" value="ECO:0007669"/>
    <property type="project" value="InterPro"/>
</dbReference>
<organism evidence="4 5">
    <name type="scientific">Clonostachys byssicola</name>
    <dbReference type="NCBI Taxonomy" id="160290"/>
    <lineage>
        <taxon>Eukaryota</taxon>
        <taxon>Fungi</taxon>
        <taxon>Dikarya</taxon>
        <taxon>Ascomycota</taxon>
        <taxon>Pezizomycotina</taxon>
        <taxon>Sordariomycetes</taxon>
        <taxon>Hypocreomycetidae</taxon>
        <taxon>Hypocreales</taxon>
        <taxon>Bionectriaceae</taxon>
        <taxon>Clonostachys</taxon>
    </lineage>
</organism>
<reference evidence="5" key="1">
    <citation type="submission" date="2019-06" db="EMBL/GenBank/DDBJ databases">
        <authorList>
            <person name="Broberg M."/>
        </authorList>
    </citation>
    <scope>NUCLEOTIDE SEQUENCE [LARGE SCALE GENOMIC DNA]</scope>
</reference>
<dbReference type="InterPro" id="IPR021858">
    <property type="entry name" value="Fun_TF"/>
</dbReference>
<evidence type="ECO:0000313" key="4">
    <source>
        <dbReference type="EMBL" id="CAG9997140.1"/>
    </source>
</evidence>
<sequence>MSKTTHKPYQRTRAGCLPCRRRRKKCDQSTPLCLGCRRNHLICTWPSAGPELANTLGHSGSTQDGNPSLTHFCNGGDNVQRSIDFKRLLRQPSPLPPLFRRQPAGDLLEYFKLMTAPRMVCRSNIENPFITYHLRLATLSTSLQHAILAIGACHRAYISPDFSILAYDHYAVAVRSLKFGITEWHACSAANRAALAASCLALCWYEIIHANIRGALYHHLRAGGYMIRDLQDDSKFHQDELLGFFIEQYSYLAILANIDPSDRLKSQLVDPHTLTESLTHLHPRSPIYGFLLGASRDLFALILRTTSVATQRGNFGPIDANHYDIIMEMISRWAATSVSHDLTNQHSGRMYQAASIIYLHVSKHGLQDVTENLKETINPFINLFLQSFQQLPFDSPQWTTFMWPSLVAGSCMRDPSHRKALLKLFHDSSLQMEAVDSTARWLSQHWANMDRNPAVYGIRGLCETLSLENVLLCIG</sequence>
<evidence type="ECO:0000313" key="5">
    <source>
        <dbReference type="Proteomes" id="UP000754883"/>
    </source>
</evidence>
<proteinExistence type="predicted"/>
<comment type="subcellular location">
    <subcellularLocation>
        <location evidence="1">Nucleus</location>
    </subcellularLocation>
</comment>
<protein>
    <recommendedName>
        <fullName evidence="3">Zn(2)-C6 fungal-type domain-containing protein</fullName>
    </recommendedName>
</protein>
<dbReference type="PROSITE" id="PS50048">
    <property type="entry name" value="ZN2_CY6_FUNGAL_2"/>
    <property type="match status" value="1"/>
</dbReference>
<dbReference type="SMART" id="SM00066">
    <property type="entry name" value="GAL4"/>
    <property type="match status" value="1"/>
</dbReference>
<dbReference type="GO" id="GO:0005634">
    <property type="term" value="C:nucleus"/>
    <property type="evidence" value="ECO:0007669"/>
    <property type="project" value="UniProtKB-SubCell"/>
</dbReference>